<sequence length="190" mass="20533">MASAIRLPGQLLCHPLNMVLHCFGLGFGFGAGDARCSGGMEECRGEERRGNERRGLGRRMALSYITSGCRESNFSLRRPRQLPSWVTAAKLLASLANGQREWRKPLGVIAGAGRGLSQVHGAAWRHQGPTNERPWLAASRQKAAHGRMPNAAKGVGTGFVLGLSLLLPFGYCNFKLASCLPTHTQSLTHT</sequence>
<dbReference type="VEuPathDB" id="FungiDB:TRIVIDRAFT_65920"/>
<proteinExistence type="predicted"/>
<gene>
    <name evidence="1" type="ORF">TRIVIDRAFT_65920</name>
</gene>
<comment type="caution">
    <text evidence="1">The sequence shown here is derived from an EMBL/GenBank/DDBJ whole genome shotgun (WGS) entry which is preliminary data.</text>
</comment>
<reference evidence="1 2" key="1">
    <citation type="journal article" date="2011" name="Genome Biol.">
        <title>Comparative genome sequence analysis underscores mycoparasitism as the ancestral life style of Trichoderma.</title>
        <authorList>
            <person name="Kubicek C.P."/>
            <person name="Herrera-Estrella A."/>
            <person name="Seidl-Seiboth V."/>
            <person name="Martinez D.A."/>
            <person name="Druzhinina I.S."/>
            <person name="Thon M."/>
            <person name="Zeilinger S."/>
            <person name="Casas-Flores S."/>
            <person name="Horwitz B.A."/>
            <person name="Mukherjee P.K."/>
            <person name="Mukherjee M."/>
            <person name="Kredics L."/>
            <person name="Alcaraz L.D."/>
            <person name="Aerts A."/>
            <person name="Antal Z."/>
            <person name="Atanasova L."/>
            <person name="Cervantes-Badillo M.G."/>
            <person name="Challacombe J."/>
            <person name="Chertkov O."/>
            <person name="McCluskey K."/>
            <person name="Coulpier F."/>
            <person name="Deshpande N."/>
            <person name="von Doehren H."/>
            <person name="Ebbole D.J."/>
            <person name="Esquivel-Naranjo E.U."/>
            <person name="Fekete E."/>
            <person name="Flipphi M."/>
            <person name="Glaser F."/>
            <person name="Gomez-Rodriguez E.Y."/>
            <person name="Gruber S."/>
            <person name="Han C."/>
            <person name="Henrissat B."/>
            <person name="Hermosa R."/>
            <person name="Hernandez-Onate M."/>
            <person name="Karaffa L."/>
            <person name="Kosti I."/>
            <person name="Le Crom S."/>
            <person name="Lindquist E."/>
            <person name="Lucas S."/>
            <person name="Luebeck M."/>
            <person name="Luebeck P.S."/>
            <person name="Margeot A."/>
            <person name="Metz B."/>
            <person name="Misra M."/>
            <person name="Nevalainen H."/>
            <person name="Omann M."/>
            <person name="Packer N."/>
            <person name="Perrone G."/>
            <person name="Uresti-Rivera E.E."/>
            <person name="Salamov A."/>
            <person name="Schmoll M."/>
            <person name="Seiboth B."/>
            <person name="Shapiro H."/>
            <person name="Sukno S."/>
            <person name="Tamayo-Ramos J.A."/>
            <person name="Tisch D."/>
            <person name="Wiest A."/>
            <person name="Wilkinson H.H."/>
            <person name="Zhang M."/>
            <person name="Coutinho P.M."/>
            <person name="Kenerley C.M."/>
            <person name="Monte E."/>
            <person name="Baker S.E."/>
            <person name="Grigoriev I.V."/>
        </authorList>
    </citation>
    <scope>NUCLEOTIDE SEQUENCE [LARGE SCALE GENOMIC DNA]</scope>
    <source>
        <strain evidence="2">Gv29-8 / FGSC 10586</strain>
    </source>
</reference>
<dbReference type="InParanoid" id="G9N7I9"/>
<dbReference type="Proteomes" id="UP000007115">
    <property type="component" value="Unassembled WGS sequence"/>
</dbReference>
<evidence type="ECO:0000313" key="2">
    <source>
        <dbReference type="Proteomes" id="UP000007115"/>
    </source>
</evidence>
<keyword evidence="2" id="KW-1185">Reference proteome</keyword>
<dbReference type="EMBL" id="ABDF02000089">
    <property type="protein sequence ID" value="EHK16955.1"/>
    <property type="molecule type" value="Genomic_DNA"/>
</dbReference>
<evidence type="ECO:0000313" key="1">
    <source>
        <dbReference type="EMBL" id="EHK16955.1"/>
    </source>
</evidence>
<dbReference type="RefSeq" id="XP_013951160.1">
    <property type="nucleotide sequence ID" value="XM_014095685.1"/>
</dbReference>
<name>G9N7I9_HYPVG</name>
<dbReference type="GeneID" id="25796771"/>
<accession>G9N7I9</accession>
<protein>
    <submittedName>
        <fullName evidence="1">Uncharacterized protein</fullName>
    </submittedName>
</protein>
<organism evidence="1 2">
    <name type="scientific">Hypocrea virens (strain Gv29-8 / FGSC 10586)</name>
    <name type="common">Gliocladium virens</name>
    <name type="synonym">Trichoderma virens</name>
    <dbReference type="NCBI Taxonomy" id="413071"/>
    <lineage>
        <taxon>Eukaryota</taxon>
        <taxon>Fungi</taxon>
        <taxon>Dikarya</taxon>
        <taxon>Ascomycota</taxon>
        <taxon>Pezizomycotina</taxon>
        <taxon>Sordariomycetes</taxon>
        <taxon>Hypocreomycetidae</taxon>
        <taxon>Hypocreales</taxon>
        <taxon>Hypocreaceae</taxon>
        <taxon>Trichoderma</taxon>
    </lineage>
</organism>
<dbReference type="AlphaFoldDB" id="G9N7I9"/>
<dbReference type="HOGENOM" id="CLU_1428182_0_0_1"/>